<proteinExistence type="predicted"/>
<reference evidence="2" key="1">
    <citation type="submission" date="2018-01" db="EMBL/GenBank/DDBJ databases">
        <title>An insight into the sialome of Amazonian anophelines.</title>
        <authorList>
            <person name="Ribeiro J.M."/>
            <person name="Scarpassa V."/>
            <person name="Calvo E."/>
        </authorList>
    </citation>
    <scope>NUCLEOTIDE SEQUENCE</scope>
    <source>
        <tissue evidence="2">Salivary glands</tissue>
    </source>
</reference>
<name>A0A2M4C714_9DIPT</name>
<accession>A0A2M4C714</accession>
<dbReference type="AlphaFoldDB" id="A0A2M4C714"/>
<dbReference type="EMBL" id="GGFJ01011976">
    <property type="protein sequence ID" value="MBW61117.1"/>
    <property type="molecule type" value="Transcribed_RNA"/>
</dbReference>
<evidence type="ECO:0000256" key="1">
    <source>
        <dbReference type="SAM" id="SignalP"/>
    </source>
</evidence>
<feature type="chain" id="PRO_5014824479" evidence="1">
    <location>
        <begin position="17"/>
        <end position="126"/>
    </location>
</feature>
<evidence type="ECO:0000313" key="2">
    <source>
        <dbReference type="EMBL" id="MBW61117.1"/>
    </source>
</evidence>
<sequence>MEISMLILPLLRTVCASFARSSERLHSRRPRQADRLADCGCCVFKQLRSTSPRRRYHRLSIAVRDAMRCECLGKLFTFQINHQLTHCRSVAVPFIGQTAVITASTTPTRPDQTRHWLIIIRSGVSR</sequence>
<feature type="signal peptide" evidence="1">
    <location>
        <begin position="1"/>
        <end position="16"/>
    </location>
</feature>
<keyword evidence="1" id="KW-0732">Signal</keyword>
<organism evidence="2">
    <name type="scientific">Anopheles marajoara</name>
    <dbReference type="NCBI Taxonomy" id="58244"/>
    <lineage>
        <taxon>Eukaryota</taxon>
        <taxon>Metazoa</taxon>
        <taxon>Ecdysozoa</taxon>
        <taxon>Arthropoda</taxon>
        <taxon>Hexapoda</taxon>
        <taxon>Insecta</taxon>
        <taxon>Pterygota</taxon>
        <taxon>Neoptera</taxon>
        <taxon>Endopterygota</taxon>
        <taxon>Diptera</taxon>
        <taxon>Nematocera</taxon>
        <taxon>Culicoidea</taxon>
        <taxon>Culicidae</taxon>
        <taxon>Anophelinae</taxon>
        <taxon>Anopheles</taxon>
    </lineage>
</organism>
<protein>
    <submittedName>
        <fullName evidence="2">Putative secreted protein</fullName>
    </submittedName>
</protein>